<feature type="transmembrane region" description="Helical" evidence="8">
    <location>
        <begin position="363"/>
        <end position="380"/>
    </location>
</feature>
<evidence type="ECO:0000256" key="6">
    <source>
        <dbReference type="ARBA" id="ARBA00022989"/>
    </source>
</evidence>
<comment type="function">
    <text evidence="8">Uptake of L-lactate across the membrane. Can also transport D-lactate and glycolate.</text>
</comment>
<keyword evidence="5 8" id="KW-0812">Transmembrane</keyword>
<dbReference type="Proteomes" id="UP000010301">
    <property type="component" value="Unassembled WGS sequence"/>
</dbReference>
<feature type="transmembrane region" description="Helical" evidence="8">
    <location>
        <begin position="69"/>
        <end position="95"/>
    </location>
</feature>
<evidence type="ECO:0000256" key="4">
    <source>
        <dbReference type="ARBA" id="ARBA00022475"/>
    </source>
</evidence>
<protein>
    <recommendedName>
        <fullName evidence="8">L-lactate permease</fullName>
    </recommendedName>
</protein>
<evidence type="ECO:0000313" key="9">
    <source>
        <dbReference type="EMBL" id="EEH63224.1"/>
    </source>
</evidence>
<organism evidence="9 10">
    <name type="scientific">Gleimia coleocanis DSM 15436</name>
    <dbReference type="NCBI Taxonomy" id="525245"/>
    <lineage>
        <taxon>Bacteria</taxon>
        <taxon>Bacillati</taxon>
        <taxon>Actinomycetota</taxon>
        <taxon>Actinomycetes</taxon>
        <taxon>Actinomycetales</taxon>
        <taxon>Actinomycetaceae</taxon>
        <taxon>Gleimia</taxon>
    </lineage>
</organism>
<sequence length="545" mass="55937">MLATMTFTAGSHLLGGSLFLSAMAGLLPLLVFFVLLGAFGVKTHWCAIISLGVSLLVAVLGFKMPVTYALLAGTEGIALGLMPILYIIIAAVWLYNLTERSGRSADVRMAFNLVGKGDQRVLALLIGFSFCGLLEGLAGFGAPVAIVAAILVTVGFDPIKAAILTIVGNAINVGFGAIAIPVTTPATSVGLEPATVAAQMGHITPFIAAFVPMILLVIADGMRGLKQLWPAALLVGAVTAGSHYWVTNFFTYELTAVIASLLGLASIAILMQFWTPTTPDDVKADKAEGLTASRAALGLMPYWLVVIVFGVAKLWKIGVDLPALLKSTDYKFGWPGLDGNLLTAAGEPVKATTFTLSTLNSPGTLIILTAIIVSIVYGATSSGGKYPFSFGQGMKLLPTTIYNLRIAILTISTIMALAFVMNLSGQTGAIGLWMAGAGTAFVFISPVLGWIGTAVTGSATSAGALFAGLQNTAAMQIGADPNLLVGANAIGGGIGKIVSPQNLAIASGAIGKEGAEPELLRKAAPISAALLVVLCLIVGLTSTLS</sequence>
<feature type="transmembrane region" description="Helical" evidence="8">
    <location>
        <begin position="161"/>
        <end position="180"/>
    </location>
</feature>
<keyword evidence="6 8" id="KW-1133">Transmembrane helix</keyword>
<dbReference type="EMBL" id="ACFG01000037">
    <property type="protein sequence ID" value="EEH63224.1"/>
    <property type="molecule type" value="Genomic_DNA"/>
</dbReference>
<keyword evidence="7 8" id="KW-0472">Membrane</keyword>
<accession>C0W210</accession>
<dbReference type="AlphaFoldDB" id="C0W210"/>
<evidence type="ECO:0000256" key="8">
    <source>
        <dbReference type="RuleBase" id="RU365092"/>
    </source>
</evidence>
<comment type="subcellular location">
    <subcellularLocation>
        <location evidence="1 8">Cell membrane</location>
        <topology evidence="1 8">Multi-pass membrane protein</topology>
    </subcellularLocation>
</comment>
<evidence type="ECO:0000256" key="7">
    <source>
        <dbReference type="ARBA" id="ARBA00023136"/>
    </source>
</evidence>
<feature type="transmembrane region" description="Helical" evidence="8">
    <location>
        <begin position="252"/>
        <end position="274"/>
    </location>
</feature>
<evidence type="ECO:0000256" key="1">
    <source>
        <dbReference type="ARBA" id="ARBA00004651"/>
    </source>
</evidence>
<dbReference type="GO" id="GO:0005886">
    <property type="term" value="C:plasma membrane"/>
    <property type="evidence" value="ECO:0007669"/>
    <property type="project" value="UniProtKB-SubCell"/>
</dbReference>
<evidence type="ECO:0000256" key="5">
    <source>
        <dbReference type="ARBA" id="ARBA00022692"/>
    </source>
</evidence>
<dbReference type="Pfam" id="PF02652">
    <property type="entry name" value="Lactate_perm"/>
    <property type="match status" value="1"/>
</dbReference>
<name>C0W210_9ACTO</name>
<feature type="transmembrane region" description="Helical" evidence="8">
    <location>
        <begin position="526"/>
        <end position="544"/>
    </location>
</feature>
<comment type="caution">
    <text evidence="9">The sequence shown here is derived from an EMBL/GenBank/DDBJ whole genome shotgun (WGS) entry which is preliminary data.</text>
</comment>
<comment type="similarity">
    <text evidence="2 8">Belongs to the lactate permease family.</text>
</comment>
<dbReference type="GO" id="GO:0015295">
    <property type="term" value="F:solute:proton symporter activity"/>
    <property type="evidence" value="ECO:0007669"/>
    <property type="project" value="TreeGrafter"/>
</dbReference>
<dbReference type="NCBIfam" id="TIGR00795">
    <property type="entry name" value="lctP"/>
    <property type="match status" value="1"/>
</dbReference>
<feature type="transmembrane region" description="Helical" evidence="8">
    <location>
        <begin position="228"/>
        <end position="246"/>
    </location>
</feature>
<gene>
    <name evidence="9" type="ORF">HMPREF0044_1463</name>
</gene>
<keyword evidence="10" id="KW-1185">Reference proteome</keyword>
<feature type="transmembrane region" description="Helical" evidence="8">
    <location>
        <begin position="121"/>
        <end position="154"/>
    </location>
</feature>
<feature type="transmembrane region" description="Helical" evidence="8">
    <location>
        <begin position="42"/>
        <end position="62"/>
    </location>
</feature>
<dbReference type="PANTHER" id="PTHR30003">
    <property type="entry name" value="L-LACTATE PERMEASE"/>
    <property type="match status" value="1"/>
</dbReference>
<feature type="transmembrane region" description="Helical" evidence="8">
    <location>
        <begin position="430"/>
        <end position="451"/>
    </location>
</feature>
<proteinExistence type="inferred from homology"/>
<dbReference type="HOGENOM" id="CLU_021628_0_0_11"/>
<keyword evidence="3 8" id="KW-0813">Transport</keyword>
<keyword evidence="4 8" id="KW-1003">Cell membrane</keyword>
<feature type="transmembrane region" description="Helical" evidence="8">
    <location>
        <begin position="12"/>
        <end position="36"/>
    </location>
</feature>
<dbReference type="STRING" id="525245.HMPREF0044_1463"/>
<evidence type="ECO:0000256" key="2">
    <source>
        <dbReference type="ARBA" id="ARBA00010100"/>
    </source>
</evidence>
<reference evidence="9 10" key="1">
    <citation type="submission" date="2009-01" db="EMBL/GenBank/DDBJ databases">
        <authorList>
            <person name="Qin X."/>
            <person name="Bachman B."/>
            <person name="Battles P."/>
            <person name="Bell A."/>
            <person name="Bess C."/>
            <person name="Bickham C."/>
            <person name="Chaboub L."/>
            <person name="Chen D."/>
            <person name="Coyle M."/>
            <person name="Deiros D.R."/>
            <person name="Dinh H."/>
            <person name="Forbes L."/>
            <person name="Fowler G."/>
            <person name="Francisco L."/>
            <person name="Fu Q."/>
            <person name="Gubbala S."/>
            <person name="Hale W."/>
            <person name="Han Y."/>
            <person name="Hemphill L."/>
            <person name="Highlander S.K."/>
            <person name="Hirani K."/>
            <person name="Hogues M."/>
            <person name="Jackson L."/>
            <person name="Jakkamsetti A."/>
            <person name="Javaid M."/>
            <person name="Jiang H."/>
            <person name="Korchina V."/>
            <person name="Kovar C."/>
            <person name="Lara F."/>
            <person name="Lee S."/>
            <person name="Mata R."/>
            <person name="Mathew T."/>
            <person name="Moen C."/>
            <person name="Morales K."/>
            <person name="Munidasa M."/>
            <person name="Nazareth L."/>
            <person name="Ngo R."/>
            <person name="Nguyen L."/>
            <person name="Okwuonu G."/>
            <person name="Ongeri F."/>
            <person name="Patil S."/>
            <person name="Petrosino J."/>
            <person name="Pham C."/>
            <person name="Pham P."/>
            <person name="Pu L.-L."/>
            <person name="Puazo M."/>
            <person name="Raj R."/>
            <person name="Reid J."/>
            <person name="Rouhana J."/>
            <person name="Saada N."/>
            <person name="Shang Y."/>
            <person name="Simmons D."/>
            <person name="Thornton R."/>
            <person name="Warren J."/>
            <person name="Weissenberger G."/>
            <person name="Zhang J."/>
            <person name="Zhang L."/>
            <person name="Zhou C."/>
            <person name="Zhu D."/>
            <person name="Muzny D."/>
            <person name="Worley K."/>
            <person name="Gibbs R."/>
        </authorList>
    </citation>
    <scope>NUCLEOTIDE SEQUENCE [LARGE SCALE GENOMIC DNA]</scope>
    <source>
        <strain evidence="9 10">DSM 15436</strain>
    </source>
</reference>
<dbReference type="PANTHER" id="PTHR30003:SF0">
    <property type="entry name" value="GLYCOLATE PERMEASE GLCA-RELATED"/>
    <property type="match status" value="1"/>
</dbReference>
<evidence type="ECO:0000256" key="3">
    <source>
        <dbReference type="ARBA" id="ARBA00022448"/>
    </source>
</evidence>
<dbReference type="InterPro" id="IPR003804">
    <property type="entry name" value="Lactate_perm"/>
</dbReference>
<evidence type="ECO:0000313" key="10">
    <source>
        <dbReference type="Proteomes" id="UP000010301"/>
    </source>
</evidence>
<dbReference type="eggNOG" id="COG1620">
    <property type="taxonomic scope" value="Bacteria"/>
</dbReference>
<feature type="transmembrane region" description="Helical" evidence="8">
    <location>
        <begin position="200"/>
        <end position="219"/>
    </location>
</feature>
<feature type="transmembrane region" description="Helical" evidence="8">
    <location>
        <begin position="401"/>
        <end position="424"/>
    </location>
</feature>
<feature type="transmembrane region" description="Helical" evidence="8">
    <location>
        <begin position="295"/>
        <end position="315"/>
    </location>
</feature>
<dbReference type="GO" id="GO:0015129">
    <property type="term" value="F:lactate transmembrane transporter activity"/>
    <property type="evidence" value="ECO:0007669"/>
    <property type="project" value="UniProtKB-UniRule"/>
</dbReference>